<dbReference type="Pfam" id="PF04733">
    <property type="entry name" value="Coatomer_E"/>
    <property type="match status" value="1"/>
</dbReference>
<keyword evidence="7 11" id="KW-0653">Protein transport</keyword>
<comment type="subcellular location">
    <subcellularLocation>
        <location evidence="2">Cytoplasmic vesicle</location>
        <location evidence="2">COPI-coated vesicle membrane</location>
        <topology evidence="2">Peripheral membrane protein</topology>
        <orientation evidence="2">Cytoplasmic side</orientation>
    </subcellularLocation>
    <subcellularLocation>
        <location evidence="1">Golgi apparatus membrane</location>
        <topology evidence="1">Peripheral membrane protein</topology>
        <orientation evidence="1">Cytoplasmic side</orientation>
    </subcellularLocation>
</comment>
<name>A0A3N4IJJ5_ASCIM</name>
<proteinExistence type="inferred from homology"/>
<reference evidence="12 13" key="1">
    <citation type="journal article" date="2018" name="Nat. Ecol. Evol.">
        <title>Pezizomycetes genomes reveal the molecular basis of ectomycorrhizal truffle lifestyle.</title>
        <authorList>
            <person name="Murat C."/>
            <person name="Payen T."/>
            <person name="Noel B."/>
            <person name="Kuo A."/>
            <person name="Morin E."/>
            <person name="Chen J."/>
            <person name="Kohler A."/>
            <person name="Krizsan K."/>
            <person name="Balestrini R."/>
            <person name="Da Silva C."/>
            <person name="Montanini B."/>
            <person name="Hainaut M."/>
            <person name="Levati E."/>
            <person name="Barry K.W."/>
            <person name="Belfiori B."/>
            <person name="Cichocki N."/>
            <person name="Clum A."/>
            <person name="Dockter R.B."/>
            <person name="Fauchery L."/>
            <person name="Guy J."/>
            <person name="Iotti M."/>
            <person name="Le Tacon F."/>
            <person name="Lindquist E.A."/>
            <person name="Lipzen A."/>
            <person name="Malagnac F."/>
            <person name="Mello A."/>
            <person name="Molinier V."/>
            <person name="Miyauchi S."/>
            <person name="Poulain J."/>
            <person name="Riccioni C."/>
            <person name="Rubini A."/>
            <person name="Sitrit Y."/>
            <person name="Splivallo R."/>
            <person name="Traeger S."/>
            <person name="Wang M."/>
            <person name="Zifcakova L."/>
            <person name="Wipf D."/>
            <person name="Zambonelli A."/>
            <person name="Paolocci F."/>
            <person name="Nowrousian M."/>
            <person name="Ottonello S."/>
            <person name="Baldrian P."/>
            <person name="Spatafora J.W."/>
            <person name="Henrissat B."/>
            <person name="Nagy L.G."/>
            <person name="Aury J.M."/>
            <person name="Wincker P."/>
            <person name="Grigoriev I.V."/>
            <person name="Bonfante P."/>
            <person name="Martin F.M."/>
        </authorList>
    </citation>
    <scope>NUCLEOTIDE SEQUENCE [LARGE SCALE GENOMIC DNA]</scope>
    <source>
        <strain evidence="12 13">RN42</strain>
    </source>
</reference>
<comment type="function">
    <text evidence="11">The coatomer is a cytosolic protein complex that binds to dilysine motifs and reversibly associates with Golgi non-clathrin-coated vesicles, which further mediate biosynthetic protein transport from the ER, via the Golgi up to the trans Golgi network. The coatomer complex is required for budding from Golgi membranes, and is essential for the retrograde Golgi-to-ER transport of dilysine-tagged proteins.</text>
</comment>
<evidence type="ECO:0000256" key="3">
    <source>
        <dbReference type="ARBA" id="ARBA00008827"/>
    </source>
</evidence>
<dbReference type="GO" id="GO:0006891">
    <property type="term" value="P:intra-Golgi vesicle-mediated transport"/>
    <property type="evidence" value="ECO:0007669"/>
    <property type="project" value="TreeGrafter"/>
</dbReference>
<dbReference type="PANTHER" id="PTHR10805">
    <property type="entry name" value="COATOMER SUBUNIT EPSILON"/>
    <property type="match status" value="1"/>
</dbReference>
<dbReference type="EMBL" id="ML119653">
    <property type="protein sequence ID" value="RPA85597.1"/>
    <property type="molecule type" value="Genomic_DNA"/>
</dbReference>
<keyword evidence="13" id="KW-1185">Reference proteome</keyword>
<protein>
    <recommendedName>
        <fullName evidence="11">Coatomer subunit epsilon</fullName>
    </recommendedName>
</protein>
<dbReference type="SUPFAM" id="SSF48452">
    <property type="entry name" value="TPR-like"/>
    <property type="match status" value="1"/>
</dbReference>
<evidence type="ECO:0000256" key="7">
    <source>
        <dbReference type="ARBA" id="ARBA00022927"/>
    </source>
</evidence>
<dbReference type="GO" id="GO:0000139">
    <property type="term" value="C:Golgi membrane"/>
    <property type="evidence" value="ECO:0007669"/>
    <property type="project" value="UniProtKB-SubCell"/>
</dbReference>
<organism evidence="12 13">
    <name type="scientific">Ascobolus immersus RN42</name>
    <dbReference type="NCBI Taxonomy" id="1160509"/>
    <lineage>
        <taxon>Eukaryota</taxon>
        <taxon>Fungi</taxon>
        <taxon>Dikarya</taxon>
        <taxon>Ascomycota</taxon>
        <taxon>Pezizomycotina</taxon>
        <taxon>Pezizomycetes</taxon>
        <taxon>Pezizales</taxon>
        <taxon>Ascobolaceae</taxon>
        <taxon>Ascobolus</taxon>
    </lineage>
</organism>
<dbReference type="GO" id="GO:0005198">
    <property type="term" value="F:structural molecule activity"/>
    <property type="evidence" value="ECO:0007669"/>
    <property type="project" value="UniProtKB-UniRule"/>
</dbReference>
<dbReference type="GO" id="GO:0006890">
    <property type="term" value="P:retrograde vesicle-mediated transport, Golgi to endoplasmic reticulum"/>
    <property type="evidence" value="ECO:0007669"/>
    <property type="project" value="UniProtKB-UniRule"/>
</dbReference>
<dbReference type="GO" id="GO:0030126">
    <property type="term" value="C:COPI vesicle coat"/>
    <property type="evidence" value="ECO:0007669"/>
    <property type="project" value="TreeGrafter"/>
</dbReference>
<evidence type="ECO:0000256" key="8">
    <source>
        <dbReference type="ARBA" id="ARBA00023034"/>
    </source>
</evidence>
<dbReference type="STRING" id="1160509.A0A3N4IJJ5"/>
<keyword evidence="8 11" id="KW-0333">Golgi apparatus</keyword>
<evidence type="ECO:0000256" key="10">
    <source>
        <dbReference type="ARBA" id="ARBA00023329"/>
    </source>
</evidence>
<evidence type="ECO:0000256" key="6">
    <source>
        <dbReference type="ARBA" id="ARBA00022892"/>
    </source>
</evidence>
<dbReference type="GO" id="GO:0006888">
    <property type="term" value="P:endoplasmic reticulum to Golgi vesicle-mediated transport"/>
    <property type="evidence" value="ECO:0007669"/>
    <property type="project" value="TreeGrafter"/>
</dbReference>
<dbReference type="InterPro" id="IPR011990">
    <property type="entry name" value="TPR-like_helical_dom_sf"/>
</dbReference>
<keyword evidence="6 11" id="KW-0931">ER-Golgi transport</keyword>
<evidence type="ECO:0000256" key="2">
    <source>
        <dbReference type="ARBA" id="ARBA00004347"/>
    </source>
</evidence>
<evidence type="ECO:0000256" key="4">
    <source>
        <dbReference type="ARBA" id="ARBA00022448"/>
    </source>
</evidence>
<comment type="similarity">
    <text evidence="3 11">Belongs to the COPE family.</text>
</comment>
<keyword evidence="4 11" id="KW-0813">Transport</keyword>
<evidence type="ECO:0000256" key="9">
    <source>
        <dbReference type="ARBA" id="ARBA00023136"/>
    </source>
</evidence>
<gene>
    <name evidence="12" type="ORF">BJ508DRAFT_411983</name>
</gene>
<dbReference type="InterPro" id="IPR006822">
    <property type="entry name" value="Coatomer_esu"/>
</dbReference>
<accession>A0A3N4IJJ5</accession>
<dbReference type="PANTHER" id="PTHR10805:SF0">
    <property type="entry name" value="COATOMER SUBUNIT EPSILON"/>
    <property type="match status" value="1"/>
</dbReference>
<evidence type="ECO:0000256" key="5">
    <source>
        <dbReference type="ARBA" id="ARBA00022490"/>
    </source>
</evidence>
<dbReference type="GO" id="GO:0015031">
    <property type="term" value="P:protein transport"/>
    <property type="evidence" value="ECO:0007669"/>
    <property type="project" value="UniProtKB-UniRule"/>
</dbReference>
<dbReference type="AlphaFoldDB" id="A0A3N4IJJ5"/>
<keyword evidence="10 11" id="KW-0968">Cytoplasmic vesicle</keyword>
<dbReference type="Proteomes" id="UP000275078">
    <property type="component" value="Unassembled WGS sequence"/>
</dbReference>
<evidence type="ECO:0000313" key="13">
    <source>
        <dbReference type="Proteomes" id="UP000275078"/>
    </source>
</evidence>
<evidence type="ECO:0000256" key="1">
    <source>
        <dbReference type="ARBA" id="ARBA00004255"/>
    </source>
</evidence>
<evidence type="ECO:0000256" key="11">
    <source>
        <dbReference type="PIRNR" id="PIRNR016478"/>
    </source>
</evidence>
<sequence>MDPYGSEGELLNIRTAFYQGQYSEVVATNTDGFNDANKIKARALQYRASIHLGGAHSVALELQSVSEPELLAVKALADYKDGRVEEAVETCEDLIAIGKGNDAVIVPVATVLVLADQRDKALEILRDLHQSLEGSALQVQIHLLNNRTDLARQVVKFSKNWAQDNILINIAESWIGLRVGGEAYQQSYYVFEELAGTSTTSSINSAVGMAVSELHLGRVEEAEQGLKDALAKNKDDSDALANLAVLQTITGQDATEQVNALRAVNPSHPFLVGSEEKSELFDRAASKYAIKV</sequence>
<keyword evidence="5 11" id="KW-0963">Cytoplasm</keyword>
<dbReference type="Gene3D" id="1.25.40.10">
    <property type="entry name" value="Tetratricopeptide repeat domain"/>
    <property type="match status" value="1"/>
</dbReference>
<dbReference type="PIRSF" id="PIRSF016478">
    <property type="entry name" value="Coatomer_esu"/>
    <property type="match status" value="1"/>
</dbReference>
<evidence type="ECO:0000313" key="12">
    <source>
        <dbReference type="EMBL" id="RPA85597.1"/>
    </source>
</evidence>
<keyword evidence="9 11" id="KW-0472">Membrane</keyword>
<dbReference type="OrthoDB" id="310217at2759"/>